<feature type="transmembrane region" description="Helical" evidence="6">
    <location>
        <begin position="165"/>
        <end position="187"/>
    </location>
</feature>
<organism evidence="8 9">
    <name type="scientific">Priestia iocasae</name>
    <dbReference type="NCBI Taxonomy" id="2291674"/>
    <lineage>
        <taxon>Bacteria</taxon>
        <taxon>Bacillati</taxon>
        <taxon>Bacillota</taxon>
        <taxon>Bacilli</taxon>
        <taxon>Bacillales</taxon>
        <taxon>Bacillaceae</taxon>
        <taxon>Priestia</taxon>
    </lineage>
</organism>
<feature type="transmembrane region" description="Helical" evidence="6">
    <location>
        <begin position="130"/>
        <end position="153"/>
    </location>
</feature>
<evidence type="ECO:0000256" key="3">
    <source>
        <dbReference type="ARBA" id="ARBA00022692"/>
    </source>
</evidence>
<dbReference type="Proteomes" id="UP000809829">
    <property type="component" value="Unassembled WGS sequence"/>
</dbReference>
<keyword evidence="3 6" id="KW-0812">Transmembrane</keyword>
<feature type="transmembrane region" description="Helical" evidence="6">
    <location>
        <begin position="6"/>
        <end position="30"/>
    </location>
</feature>
<feature type="transmembrane region" description="Helical" evidence="6">
    <location>
        <begin position="50"/>
        <end position="76"/>
    </location>
</feature>
<keyword evidence="5 6" id="KW-0472">Membrane</keyword>
<proteinExistence type="inferred from homology"/>
<dbReference type="PANTHER" id="PTHR31272">
    <property type="entry name" value="CYTOCHROME C-TYPE BIOGENESIS PROTEIN HI_1454-RELATED"/>
    <property type="match status" value="1"/>
</dbReference>
<evidence type="ECO:0000256" key="2">
    <source>
        <dbReference type="ARBA" id="ARBA00006143"/>
    </source>
</evidence>
<reference evidence="8 9" key="1">
    <citation type="submission" date="2021-01" db="EMBL/GenBank/DDBJ databases">
        <title>Genomic Encyclopedia of Type Strains, Phase IV (KMG-IV): sequencing the most valuable type-strain genomes for metagenomic binning, comparative biology and taxonomic classification.</title>
        <authorList>
            <person name="Goeker M."/>
        </authorList>
    </citation>
    <scope>NUCLEOTIDE SEQUENCE [LARGE SCALE GENOMIC DNA]</scope>
    <source>
        <strain evidence="8 9">DSM 104297</strain>
    </source>
</reference>
<comment type="caution">
    <text evidence="8">The sequence shown here is derived from an EMBL/GenBank/DDBJ whole genome shotgun (WGS) entry which is preliminary data.</text>
</comment>
<evidence type="ECO:0000313" key="8">
    <source>
        <dbReference type="EMBL" id="MBM7702825.1"/>
    </source>
</evidence>
<dbReference type="RefSeq" id="WP_205186152.1">
    <property type="nucleotide sequence ID" value="NZ_JAFBFC010000003.1"/>
</dbReference>
<keyword evidence="9" id="KW-1185">Reference proteome</keyword>
<feature type="transmembrane region" description="Helical" evidence="6">
    <location>
        <begin position="88"/>
        <end position="110"/>
    </location>
</feature>
<dbReference type="EMBL" id="JAFBFC010000003">
    <property type="protein sequence ID" value="MBM7702825.1"/>
    <property type="molecule type" value="Genomic_DNA"/>
</dbReference>
<feature type="domain" description="Cytochrome C biogenesis protein transmembrane" evidence="7">
    <location>
        <begin position="6"/>
        <end position="187"/>
    </location>
</feature>
<dbReference type="PANTHER" id="PTHR31272:SF4">
    <property type="entry name" value="CYTOCHROME C-TYPE BIOGENESIS PROTEIN HI_1454-RELATED"/>
    <property type="match status" value="1"/>
</dbReference>
<evidence type="ECO:0000256" key="4">
    <source>
        <dbReference type="ARBA" id="ARBA00022989"/>
    </source>
</evidence>
<feature type="transmembrane region" description="Helical" evidence="6">
    <location>
        <begin position="199"/>
        <end position="219"/>
    </location>
</feature>
<evidence type="ECO:0000259" key="7">
    <source>
        <dbReference type="Pfam" id="PF02683"/>
    </source>
</evidence>
<name>A0ABS2QTM8_9BACI</name>
<dbReference type="Pfam" id="PF02683">
    <property type="entry name" value="DsbD_TM"/>
    <property type="match status" value="1"/>
</dbReference>
<comment type="subcellular location">
    <subcellularLocation>
        <location evidence="1">Membrane</location>
        <topology evidence="1">Multi-pass membrane protein</topology>
    </subcellularLocation>
</comment>
<evidence type="ECO:0000313" key="9">
    <source>
        <dbReference type="Proteomes" id="UP000809829"/>
    </source>
</evidence>
<gene>
    <name evidence="8" type="ORF">JOC83_001672</name>
</gene>
<dbReference type="InterPro" id="IPR051790">
    <property type="entry name" value="Cytochrome_c-biogenesis_DsbD"/>
</dbReference>
<keyword evidence="4 6" id="KW-1133">Transmembrane helix</keyword>
<protein>
    <submittedName>
        <fullName evidence="8">Cytochrome c-type biogenesis protein</fullName>
    </submittedName>
</protein>
<accession>A0ABS2QTM8</accession>
<evidence type="ECO:0000256" key="6">
    <source>
        <dbReference type="SAM" id="Phobius"/>
    </source>
</evidence>
<comment type="similarity">
    <text evidence="2">Belongs to the DsbD family.</text>
</comment>
<sequence length="238" mass="26444">MEQVSLWIALGAGVLSFFSPCIFPILPAYLSHLTGGSIQEQKLQVNQRVLLQRSIAFVLGFSFVFILMGASATFLGQFFQMNRQLIEHISGILIVMFGLQMLGVLQFAFLMKEKKWDHRLEKPKNWFSSVLLGIAFGSGWTPCVGFTLSSILLLASSSGTLSEGMMLLVVYSVGMAIPFLLISFLMTKSVRIIRVINRYLGKLAIVNGSIMILLGVLVFTGQMTKISAYFARFTPFTF</sequence>
<evidence type="ECO:0000256" key="5">
    <source>
        <dbReference type="ARBA" id="ARBA00023136"/>
    </source>
</evidence>
<evidence type="ECO:0000256" key="1">
    <source>
        <dbReference type="ARBA" id="ARBA00004141"/>
    </source>
</evidence>
<dbReference type="InterPro" id="IPR003834">
    <property type="entry name" value="Cyt_c_assmbl_TM_dom"/>
</dbReference>